<keyword evidence="1" id="KW-0479">Metal-binding</keyword>
<gene>
    <name evidence="6" type="primary">LOC105055118</name>
</gene>
<evidence type="ECO:0000259" key="4">
    <source>
        <dbReference type="PROSITE" id="PS51485"/>
    </source>
</evidence>
<dbReference type="PANTHER" id="PTHR33021:SF179">
    <property type="entry name" value="OS09G0541100 PROTEIN"/>
    <property type="match status" value="1"/>
</dbReference>
<dbReference type="PROSITE" id="PS51485">
    <property type="entry name" value="PHYTOCYANIN"/>
    <property type="match status" value="1"/>
</dbReference>
<feature type="region of interest" description="Disordered" evidence="3">
    <location>
        <begin position="168"/>
        <end position="187"/>
    </location>
</feature>
<sequence length="211" mass="22433">MSKPPNTWWAMTSGGIRAITTSSSNKLSSPPPSKAMDSNLTLCHTLSAIFLLCLLAQRHVQATEYMVGDDLGWDTGNNYLLWSQKYKFSVGDVLVFKYEEGQHDVCQVREETYRSCDPTSGITKIYNSGNDQVNLTEGGKYWFICNITGHCQGGMKFGISVASASPNGGGGGGLAPPPEEQGGGAAGEAVGRGRVGWVLGLAIGGLCLLSY</sequence>
<dbReference type="Proteomes" id="UP000504607">
    <property type="component" value="Chromosome 12"/>
</dbReference>
<evidence type="ECO:0000256" key="1">
    <source>
        <dbReference type="ARBA" id="ARBA00022723"/>
    </source>
</evidence>
<dbReference type="InterPro" id="IPR039391">
    <property type="entry name" value="Phytocyanin-like"/>
</dbReference>
<keyword evidence="2" id="KW-0325">Glycoprotein</keyword>
<proteinExistence type="predicted"/>
<accession>A0A6I9RZF2</accession>
<name>A0A6I9RZF2_ELAGV</name>
<dbReference type="CDD" id="cd04216">
    <property type="entry name" value="Phytocyanin"/>
    <property type="match status" value="1"/>
</dbReference>
<keyword evidence="5" id="KW-1185">Reference proteome</keyword>
<dbReference type="Pfam" id="PF02298">
    <property type="entry name" value="Cu_bind_like"/>
    <property type="match status" value="1"/>
</dbReference>
<evidence type="ECO:0000313" key="5">
    <source>
        <dbReference type="Proteomes" id="UP000504607"/>
    </source>
</evidence>
<dbReference type="InterPro" id="IPR003245">
    <property type="entry name" value="Phytocyanin_dom"/>
</dbReference>
<dbReference type="RefSeq" id="XP_010935142.3">
    <property type="nucleotide sequence ID" value="XM_010936840.3"/>
</dbReference>
<dbReference type="KEGG" id="egu:105055118"/>
<dbReference type="InterPro" id="IPR008972">
    <property type="entry name" value="Cupredoxin"/>
</dbReference>
<dbReference type="Gene3D" id="2.60.40.420">
    <property type="entry name" value="Cupredoxins - blue copper proteins"/>
    <property type="match status" value="1"/>
</dbReference>
<feature type="domain" description="Phytocyanin" evidence="4">
    <location>
        <begin position="63"/>
        <end position="163"/>
    </location>
</feature>
<dbReference type="SUPFAM" id="SSF49503">
    <property type="entry name" value="Cupredoxins"/>
    <property type="match status" value="1"/>
</dbReference>
<dbReference type="OrthoDB" id="1921208at2759"/>
<dbReference type="AlphaFoldDB" id="A0A6I9RZF2"/>
<reference evidence="6" key="1">
    <citation type="submission" date="2025-08" db="UniProtKB">
        <authorList>
            <consortium name="RefSeq"/>
        </authorList>
    </citation>
    <scope>IDENTIFICATION</scope>
</reference>
<protein>
    <submittedName>
        <fullName evidence="6">LOW QUALITY PROTEIN: basic blue protein</fullName>
    </submittedName>
</protein>
<dbReference type="FunFam" id="2.60.40.420:FF:000003">
    <property type="entry name" value="Blue copper"/>
    <property type="match status" value="1"/>
</dbReference>
<evidence type="ECO:0000256" key="2">
    <source>
        <dbReference type="ARBA" id="ARBA00023180"/>
    </source>
</evidence>
<dbReference type="GO" id="GO:0009055">
    <property type="term" value="F:electron transfer activity"/>
    <property type="evidence" value="ECO:0007669"/>
    <property type="project" value="InterPro"/>
</dbReference>
<dbReference type="GO" id="GO:0046872">
    <property type="term" value="F:metal ion binding"/>
    <property type="evidence" value="ECO:0007669"/>
    <property type="project" value="UniProtKB-KW"/>
</dbReference>
<evidence type="ECO:0000256" key="3">
    <source>
        <dbReference type="SAM" id="MobiDB-lite"/>
    </source>
</evidence>
<dbReference type="InParanoid" id="A0A6I9RZF2"/>
<dbReference type="GO" id="GO:0005886">
    <property type="term" value="C:plasma membrane"/>
    <property type="evidence" value="ECO:0007669"/>
    <property type="project" value="TreeGrafter"/>
</dbReference>
<organism evidence="5 6">
    <name type="scientific">Elaeis guineensis var. tenera</name>
    <name type="common">Oil palm</name>
    <dbReference type="NCBI Taxonomy" id="51953"/>
    <lineage>
        <taxon>Eukaryota</taxon>
        <taxon>Viridiplantae</taxon>
        <taxon>Streptophyta</taxon>
        <taxon>Embryophyta</taxon>
        <taxon>Tracheophyta</taxon>
        <taxon>Spermatophyta</taxon>
        <taxon>Magnoliopsida</taxon>
        <taxon>Liliopsida</taxon>
        <taxon>Arecaceae</taxon>
        <taxon>Arecoideae</taxon>
        <taxon>Cocoseae</taxon>
        <taxon>Elaeidinae</taxon>
        <taxon>Elaeis</taxon>
    </lineage>
</organism>
<dbReference type="PANTHER" id="PTHR33021">
    <property type="entry name" value="BLUE COPPER PROTEIN"/>
    <property type="match status" value="1"/>
</dbReference>
<evidence type="ECO:0000313" key="6">
    <source>
        <dbReference type="RefSeq" id="XP_010935142.3"/>
    </source>
</evidence>